<proteinExistence type="predicted"/>
<name>A0AA35PRX6_9SAUR</name>
<gene>
    <name evidence="1" type="ORF">PODLI_1B000931</name>
</gene>
<dbReference type="Proteomes" id="UP001178461">
    <property type="component" value="Chromosome 18"/>
</dbReference>
<evidence type="ECO:0000313" key="1">
    <source>
        <dbReference type="EMBL" id="CAI5799136.1"/>
    </source>
</evidence>
<dbReference type="AlphaFoldDB" id="A0AA35PRX6"/>
<evidence type="ECO:0000313" key="2">
    <source>
        <dbReference type="Proteomes" id="UP001178461"/>
    </source>
</evidence>
<sequence length="105" mass="11743">MRSPQPSKARKEANPLAKLTRVFQSVLRRTVKGFFWVGEAQNDGLPDISPVAWRCFDPEFPAAFFRIHAFAATIFPGFPSFFSVWGFAPCGVCPPTTKKPKPQNV</sequence>
<protein>
    <submittedName>
        <fullName evidence="1">Uncharacterized protein</fullName>
    </submittedName>
</protein>
<feature type="non-terminal residue" evidence="1">
    <location>
        <position position="105"/>
    </location>
</feature>
<organism evidence="1 2">
    <name type="scientific">Podarcis lilfordi</name>
    <name type="common">Lilford's wall lizard</name>
    <dbReference type="NCBI Taxonomy" id="74358"/>
    <lineage>
        <taxon>Eukaryota</taxon>
        <taxon>Metazoa</taxon>
        <taxon>Chordata</taxon>
        <taxon>Craniata</taxon>
        <taxon>Vertebrata</taxon>
        <taxon>Euteleostomi</taxon>
        <taxon>Lepidosauria</taxon>
        <taxon>Squamata</taxon>
        <taxon>Bifurcata</taxon>
        <taxon>Unidentata</taxon>
        <taxon>Episquamata</taxon>
        <taxon>Laterata</taxon>
        <taxon>Lacertibaenia</taxon>
        <taxon>Lacertidae</taxon>
        <taxon>Podarcis</taxon>
    </lineage>
</organism>
<keyword evidence="2" id="KW-1185">Reference proteome</keyword>
<dbReference type="EMBL" id="OX395144">
    <property type="protein sequence ID" value="CAI5799136.1"/>
    <property type="molecule type" value="Genomic_DNA"/>
</dbReference>
<reference evidence="1" key="1">
    <citation type="submission" date="2022-12" db="EMBL/GenBank/DDBJ databases">
        <authorList>
            <person name="Alioto T."/>
            <person name="Alioto T."/>
            <person name="Gomez Garrido J."/>
        </authorList>
    </citation>
    <scope>NUCLEOTIDE SEQUENCE</scope>
</reference>
<accession>A0AA35PRX6</accession>